<dbReference type="PRINTS" id="PR01415">
    <property type="entry name" value="ANKYRIN"/>
</dbReference>
<dbReference type="Pfam" id="PF00023">
    <property type="entry name" value="Ank"/>
    <property type="match status" value="1"/>
</dbReference>
<dbReference type="Pfam" id="PF12796">
    <property type="entry name" value="Ank_2"/>
    <property type="match status" value="4"/>
</dbReference>
<keyword evidence="2 3" id="KW-0040">ANK repeat</keyword>
<keyword evidence="1" id="KW-0677">Repeat</keyword>
<name>A0AAD4LPS0_9AGAM</name>
<dbReference type="EMBL" id="JAKELL010000002">
    <property type="protein sequence ID" value="KAH9000399.1"/>
    <property type="molecule type" value="Genomic_DNA"/>
</dbReference>
<evidence type="ECO:0000256" key="1">
    <source>
        <dbReference type="ARBA" id="ARBA00022737"/>
    </source>
</evidence>
<reference evidence="4" key="1">
    <citation type="submission" date="2022-01" db="EMBL/GenBank/DDBJ databases">
        <title>Comparative genomics reveals a dynamic genome evolution in the ectomycorrhizal milk-cap (Lactarius) mushrooms.</title>
        <authorList>
            <consortium name="DOE Joint Genome Institute"/>
            <person name="Lebreton A."/>
            <person name="Tang N."/>
            <person name="Kuo A."/>
            <person name="LaButti K."/>
            <person name="Drula E."/>
            <person name="Barry K."/>
            <person name="Clum A."/>
            <person name="Lipzen A."/>
            <person name="Mousain D."/>
            <person name="Ng V."/>
            <person name="Wang R."/>
            <person name="Wang X."/>
            <person name="Dai Y."/>
            <person name="Henrissat B."/>
            <person name="Grigoriev I.V."/>
            <person name="Guerin-Laguette A."/>
            <person name="Yu F."/>
            <person name="Martin F.M."/>
        </authorList>
    </citation>
    <scope>NUCLEOTIDE SEQUENCE</scope>
    <source>
        <strain evidence="4">QP</strain>
    </source>
</reference>
<organism evidence="4 5">
    <name type="scientific">Lactarius akahatsu</name>
    <dbReference type="NCBI Taxonomy" id="416441"/>
    <lineage>
        <taxon>Eukaryota</taxon>
        <taxon>Fungi</taxon>
        <taxon>Dikarya</taxon>
        <taxon>Basidiomycota</taxon>
        <taxon>Agaricomycotina</taxon>
        <taxon>Agaricomycetes</taxon>
        <taxon>Russulales</taxon>
        <taxon>Russulaceae</taxon>
        <taxon>Lactarius</taxon>
    </lineage>
</organism>
<proteinExistence type="predicted"/>
<dbReference type="InterPro" id="IPR002110">
    <property type="entry name" value="Ankyrin_rpt"/>
</dbReference>
<keyword evidence="5" id="KW-1185">Reference proteome</keyword>
<feature type="repeat" description="ANK" evidence="3">
    <location>
        <begin position="242"/>
        <end position="280"/>
    </location>
</feature>
<evidence type="ECO:0000313" key="4">
    <source>
        <dbReference type="EMBL" id="KAH9000399.1"/>
    </source>
</evidence>
<feature type="repeat" description="ANK" evidence="3">
    <location>
        <begin position="168"/>
        <end position="206"/>
    </location>
</feature>
<gene>
    <name evidence="4" type="ORF">EDB92DRAFT_2059139</name>
</gene>
<dbReference type="PROSITE" id="PS50297">
    <property type="entry name" value="ANK_REP_REGION"/>
    <property type="match status" value="7"/>
</dbReference>
<dbReference type="PROSITE" id="PS50088">
    <property type="entry name" value="ANK_REPEAT"/>
    <property type="match status" value="12"/>
</dbReference>
<dbReference type="SMART" id="SM00248">
    <property type="entry name" value="ANK"/>
    <property type="match status" value="13"/>
</dbReference>
<dbReference type="PANTHER" id="PTHR24198:SF165">
    <property type="entry name" value="ANKYRIN REPEAT-CONTAINING PROTEIN-RELATED"/>
    <property type="match status" value="1"/>
</dbReference>
<feature type="repeat" description="ANK" evidence="3">
    <location>
        <begin position="385"/>
        <end position="423"/>
    </location>
</feature>
<feature type="repeat" description="ANK" evidence="3">
    <location>
        <begin position="207"/>
        <end position="239"/>
    </location>
</feature>
<feature type="repeat" description="ANK" evidence="3">
    <location>
        <begin position="281"/>
        <end position="313"/>
    </location>
</feature>
<evidence type="ECO:0000256" key="3">
    <source>
        <dbReference type="PROSITE-ProRule" id="PRU00023"/>
    </source>
</evidence>
<feature type="repeat" description="ANK" evidence="3">
    <location>
        <begin position="314"/>
        <end position="352"/>
    </location>
</feature>
<feature type="repeat" description="ANK" evidence="3">
    <location>
        <begin position="135"/>
        <end position="167"/>
    </location>
</feature>
<evidence type="ECO:0000256" key="2">
    <source>
        <dbReference type="ARBA" id="ARBA00023043"/>
    </source>
</evidence>
<sequence length="535" mass="57894">MGKLSVAQMLLEHPADANSRNDDGQAPLHLLSKRETSQDQDNDCDLAKLLLEHGANMNERDKNNVTPLDLATYLKKSEIVRVLLDHSAKANSETAIGETTLHSVSCVKYESQKDGVRAAQPLLERGVDVDTQHKDDRIPLHTASYHGKFRVVRLLLDYGAAANAKTNNGETALHKVSCGKYESQEDGVGIAQLLLERGVDVNAPRADHQTPLHFASYYGNIAIARLLLDRGANPSANAGGDLGSTPLHKVSRGKYKSQDDGIRIAQLLLERGADVNALRTDHQTPLHLASYNGNIAIARLLLDHGAKANVGDDRGDTPLHNISYGEYESQDDGIRVARLLLEHGVDVDAPRPDHRTSLHVASYHGNIAIARLLLDRGANANAGGDRESPLHRVSYGKYKSQDDGVRVAQLLLERGADVDASRSGGGADHQTPLHFASYYGNLAIAQLLLDCGAKSDALDDFGKAPLHEVSRGTYDSEDPGVGVAQLLLEHGADMNAKAKSGQTPIDYATCNQKFKLAQLLLEHAVKFDAQRPQAS</sequence>
<feature type="repeat" description="ANK" evidence="3">
    <location>
        <begin position="63"/>
        <end position="95"/>
    </location>
</feature>
<dbReference type="AlphaFoldDB" id="A0AAD4LPS0"/>
<dbReference type="SUPFAM" id="SSF48403">
    <property type="entry name" value="Ankyrin repeat"/>
    <property type="match status" value="2"/>
</dbReference>
<dbReference type="PANTHER" id="PTHR24198">
    <property type="entry name" value="ANKYRIN REPEAT AND PROTEIN KINASE DOMAIN-CONTAINING PROTEIN"/>
    <property type="match status" value="1"/>
</dbReference>
<accession>A0AAD4LPS0</accession>
<dbReference type="Proteomes" id="UP001201163">
    <property type="component" value="Unassembled WGS sequence"/>
</dbReference>
<feature type="repeat" description="ANK" evidence="3">
    <location>
        <begin position="353"/>
        <end position="385"/>
    </location>
</feature>
<comment type="caution">
    <text evidence="4">The sequence shown here is derived from an EMBL/GenBank/DDBJ whole genome shotgun (WGS) entry which is preliminary data.</text>
</comment>
<feature type="repeat" description="ANK" evidence="3">
    <location>
        <begin position="23"/>
        <end position="62"/>
    </location>
</feature>
<dbReference type="InterPro" id="IPR036770">
    <property type="entry name" value="Ankyrin_rpt-contain_sf"/>
</dbReference>
<dbReference type="Pfam" id="PF13857">
    <property type="entry name" value="Ank_5"/>
    <property type="match status" value="1"/>
</dbReference>
<dbReference type="Gene3D" id="1.25.40.20">
    <property type="entry name" value="Ankyrin repeat-containing domain"/>
    <property type="match status" value="5"/>
</dbReference>
<evidence type="ECO:0000313" key="5">
    <source>
        <dbReference type="Proteomes" id="UP001201163"/>
    </source>
</evidence>
<feature type="repeat" description="ANK" evidence="3">
    <location>
        <begin position="461"/>
        <end position="499"/>
    </location>
</feature>
<protein>
    <submittedName>
        <fullName evidence="4">Ankyrin repeat-containing domain protein</fullName>
    </submittedName>
</protein>
<feature type="repeat" description="ANK" evidence="3">
    <location>
        <begin position="428"/>
        <end position="460"/>
    </location>
</feature>